<keyword evidence="9 10" id="KW-0539">Nucleus</keyword>
<dbReference type="SMART" id="SM00430">
    <property type="entry name" value="HOLI"/>
    <property type="match status" value="1"/>
</dbReference>
<dbReference type="GO" id="GO:0043565">
    <property type="term" value="F:sequence-specific DNA binding"/>
    <property type="evidence" value="ECO:0007669"/>
    <property type="project" value="InterPro"/>
</dbReference>
<dbReference type="PROSITE" id="PS00031">
    <property type="entry name" value="NUCLEAR_REC_DBD_1"/>
    <property type="match status" value="1"/>
</dbReference>
<evidence type="ECO:0000256" key="4">
    <source>
        <dbReference type="ARBA" id="ARBA00022833"/>
    </source>
</evidence>
<dbReference type="Pfam" id="PF00105">
    <property type="entry name" value="zf-C4"/>
    <property type="match status" value="1"/>
</dbReference>
<dbReference type="GO" id="GO:0003700">
    <property type="term" value="F:DNA-binding transcription factor activity"/>
    <property type="evidence" value="ECO:0007669"/>
    <property type="project" value="InterPro"/>
</dbReference>
<dbReference type="InterPro" id="IPR001628">
    <property type="entry name" value="Znf_hrmn_rcpt"/>
</dbReference>
<dbReference type="SMART" id="SM00399">
    <property type="entry name" value="ZnF_C4"/>
    <property type="match status" value="1"/>
</dbReference>
<evidence type="ECO:0000259" key="12">
    <source>
        <dbReference type="PROSITE" id="PS51843"/>
    </source>
</evidence>
<dbReference type="InterPro" id="IPR000536">
    <property type="entry name" value="Nucl_hrmn_rcpt_lig-bd"/>
</dbReference>
<dbReference type="PROSITE" id="PS51030">
    <property type="entry name" value="NUCLEAR_REC_DBD_2"/>
    <property type="match status" value="1"/>
</dbReference>
<feature type="domain" description="Nuclear receptor" evidence="11">
    <location>
        <begin position="6"/>
        <end position="91"/>
    </location>
</feature>
<comment type="similarity">
    <text evidence="1 10">Belongs to the nuclear hormone receptor family.</text>
</comment>
<evidence type="ECO:0000256" key="10">
    <source>
        <dbReference type="RuleBase" id="RU004334"/>
    </source>
</evidence>
<dbReference type="Pfam" id="PF00104">
    <property type="entry name" value="Hormone_recep"/>
    <property type="match status" value="1"/>
</dbReference>
<dbReference type="PROSITE" id="PS51843">
    <property type="entry name" value="NR_LBD"/>
    <property type="match status" value="1"/>
</dbReference>
<dbReference type="Gene3D" id="3.30.50.10">
    <property type="entry name" value="Erythroid Transcription Factor GATA-1, subunit A"/>
    <property type="match status" value="1"/>
</dbReference>
<dbReference type="SUPFAM" id="SSF48508">
    <property type="entry name" value="Nuclear receptor ligand-binding domain"/>
    <property type="match status" value="1"/>
</dbReference>
<keyword evidence="7 10" id="KW-0804">Transcription</keyword>
<proteinExistence type="inferred from homology"/>
<dbReference type="InterPro" id="IPR050274">
    <property type="entry name" value="Nuclear_hormone_rcpt_NR2"/>
</dbReference>
<evidence type="ECO:0000256" key="5">
    <source>
        <dbReference type="ARBA" id="ARBA00023015"/>
    </source>
</evidence>
<evidence type="ECO:0000256" key="1">
    <source>
        <dbReference type="ARBA" id="ARBA00005993"/>
    </source>
</evidence>
<name>A0A1I8BL57_MELHA</name>
<dbReference type="Gene3D" id="1.10.565.10">
    <property type="entry name" value="Retinoid X Receptor"/>
    <property type="match status" value="1"/>
</dbReference>
<evidence type="ECO:0000256" key="7">
    <source>
        <dbReference type="ARBA" id="ARBA00023163"/>
    </source>
</evidence>
<dbReference type="Proteomes" id="UP000095281">
    <property type="component" value="Unplaced"/>
</dbReference>
<dbReference type="PANTHER" id="PTHR24083">
    <property type="entry name" value="NUCLEAR HORMONE RECEPTOR"/>
    <property type="match status" value="1"/>
</dbReference>
<dbReference type="AlphaFoldDB" id="A0A1I8BL57"/>
<protein>
    <submittedName>
        <fullName evidence="14">Nuclear receptor domain-containing protein</fullName>
    </submittedName>
</protein>
<keyword evidence="13" id="KW-1185">Reference proteome</keyword>
<dbReference type="SUPFAM" id="SSF57716">
    <property type="entry name" value="Glucocorticoid receptor-like (DNA-binding domain)"/>
    <property type="match status" value="1"/>
</dbReference>
<keyword evidence="3 10" id="KW-0863">Zinc-finger</keyword>
<evidence type="ECO:0000256" key="3">
    <source>
        <dbReference type="ARBA" id="ARBA00022771"/>
    </source>
</evidence>
<keyword evidence="2 10" id="KW-0479">Metal-binding</keyword>
<evidence type="ECO:0000256" key="9">
    <source>
        <dbReference type="ARBA" id="ARBA00023242"/>
    </source>
</evidence>
<keyword evidence="5 10" id="KW-0805">Transcription regulation</keyword>
<evidence type="ECO:0000256" key="8">
    <source>
        <dbReference type="ARBA" id="ARBA00023170"/>
    </source>
</evidence>
<dbReference type="WBParaSite" id="MhA1_Contig311.frz3.gene3">
    <property type="protein sequence ID" value="MhA1_Contig311.frz3.gene3"/>
    <property type="gene ID" value="MhA1_Contig311.frz3.gene3"/>
</dbReference>
<evidence type="ECO:0000313" key="14">
    <source>
        <dbReference type="WBParaSite" id="MhA1_Contig311.frz3.gene3"/>
    </source>
</evidence>
<comment type="subcellular location">
    <subcellularLocation>
        <location evidence="10">Nucleus</location>
    </subcellularLocation>
</comment>
<dbReference type="OMA" id="INDQVTM"/>
<dbReference type="InterPro" id="IPR013088">
    <property type="entry name" value="Znf_NHR/GATA"/>
</dbReference>
<accession>A0A1I8BL57</accession>
<feature type="domain" description="NR LBD" evidence="12">
    <location>
        <begin position="177"/>
        <end position="407"/>
    </location>
</feature>
<evidence type="ECO:0000256" key="6">
    <source>
        <dbReference type="ARBA" id="ARBA00023125"/>
    </source>
</evidence>
<reference evidence="14" key="1">
    <citation type="submission" date="2016-11" db="UniProtKB">
        <authorList>
            <consortium name="WormBaseParasite"/>
        </authorList>
    </citation>
    <scope>IDENTIFICATION</scope>
</reference>
<evidence type="ECO:0000256" key="2">
    <source>
        <dbReference type="ARBA" id="ARBA00022723"/>
    </source>
</evidence>
<dbReference type="GO" id="GO:0008270">
    <property type="term" value="F:zinc ion binding"/>
    <property type="evidence" value="ECO:0007669"/>
    <property type="project" value="UniProtKB-KW"/>
</dbReference>
<evidence type="ECO:0000313" key="13">
    <source>
        <dbReference type="Proteomes" id="UP000095281"/>
    </source>
</evidence>
<organism evidence="13 14">
    <name type="scientific">Meloidogyne hapla</name>
    <name type="common">Root-knot nematode worm</name>
    <dbReference type="NCBI Taxonomy" id="6305"/>
    <lineage>
        <taxon>Eukaryota</taxon>
        <taxon>Metazoa</taxon>
        <taxon>Ecdysozoa</taxon>
        <taxon>Nematoda</taxon>
        <taxon>Chromadorea</taxon>
        <taxon>Rhabditida</taxon>
        <taxon>Tylenchina</taxon>
        <taxon>Tylenchomorpha</taxon>
        <taxon>Tylenchoidea</taxon>
        <taxon>Meloidogynidae</taxon>
        <taxon>Meloidogyninae</taxon>
        <taxon>Meloidogyne</taxon>
    </lineage>
</organism>
<sequence>MKRNIIKECKVCGTTENVCFHYGIRTCRACGAFFRRYLENEKECRYKCKCMPKQGLREKNDEKSLAGLAKCKRCRLEKCLLVGMKKLEVGYLRQDICREEIKEENQEIQLHTQIVDISTKDQNQIDILLPIIEAKKRIMHSFNDLDDIFLNGPILFEEIILSNLNIFNLIDNFSPNPSPISFDDLQNWEYLVQKEGLFNSRCLKYFLVDRLLCVGIAKSMPVFGKLDLADQIAHLRHIAYVFTAFTSSYLAWELGSETWTRKDCVMPALGVIKTFEYLRDERQVLFKWSENLFTKSVVHFNRVALTNVEFALLIAIIFTKSSAKGLSSTGKELLYNKSIKYTKVLLRYNQKRLEGLIEGAQRLDECMRLINCSIETEYFLRLMLSQQLEFYPQETNNSFKCSNFFKHFLERSD</sequence>
<keyword evidence="6 10" id="KW-0238">DNA-binding</keyword>
<dbReference type="InterPro" id="IPR035500">
    <property type="entry name" value="NHR-like_dom_sf"/>
</dbReference>
<dbReference type="GO" id="GO:0005634">
    <property type="term" value="C:nucleus"/>
    <property type="evidence" value="ECO:0007669"/>
    <property type="project" value="UniProtKB-SubCell"/>
</dbReference>
<keyword evidence="4 10" id="KW-0862">Zinc</keyword>
<evidence type="ECO:0000259" key="11">
    <source>
        <dbReference type="PROSITE" id="PS51030"/>
    </source>
</evidence>
<keyword evidence="8 10" id="KW-0675">Receptor</keyword>